<dbReference type="EC" id="3.1.1.61" evidence="2"/>
<dbReference type="InterPro" id="IPR000673">
    <property type="entry name" value="Sig_transdc_resp-reg_Me-estase"/>
</dbReference>
<dbReference type="PROSITE" id="PS50122">
    <property type="entry name" value="CHEB"/>
    <property type="match status" value="1"/>
</dbReference>
<reference evidence="7" key="1">
    <citation type="submission" date="2017-05" db="EMBL/GenBank/DDBJ databases">
        <authorList>
            <person name="Lin X."/>
        </authorList>
    </citation>
    <scope>NUCLEOTIDE SEQUENCE [LARGE SCALE GENOMIC DNA]</scope>
    <source>
        <strain evidence="7">JLT2012</strain>
    </source>
</reference>
<evidence type="ECO:0000256" key="1">
    <source>
        <dbReference type="ARBA" id="ARBA00022801"/>
    </source>
</evidence>
<dbReference type="PANTHER" id="PTHR42872:SF6">
    <property type="entry name" value="PROTEIN-GLUTAMATE METHYLESTERASE_PROTEIN-GLUTAMINE GLUTAMINASE"/>
    <property type="match status" value="1"/>
</dbReference>
<feature type="active site" evidence="4">
    <location>
        <position position="16"/>
    </location>
</feature>
<dbReference type="GO" id="GO:0005737">
    <property type="term" value="C:cytoplasm"/>
    <property type="evidence" value="ECO:0007669"/>
    <property type="project" value="InterPro"/>
</dbReference>
<dbReference type="Proteomes" id="UP000198462">
    <property type="component" value="Unassembled WGS sequence"/>
</dbReference>
<feature type="active site" evidence="4">
    <location>
        <position position="134"/>
    </location>
</feature>
<dbReference type="InterPro" id="IPR035909">
    <property type="entry name" value="CheB_C"/>
</dbReference>
<evidence type="ECO:0000259" key="5">
    <source>
        <dbReference type="PROSITE" id="PS50122"/>
    </source>
</evidence>
<evidence type="ECO:0000256" key="2">
    <source>
        <dbReference type="ARBA" id="ARBA00039140"/>
    </source>
</evidence>
<dbReference type="OrthoDB" id="9791760at2"/>
<sequence length="327" mass="35739">MTKAEQRHDLVVIGGSAGAVPVLVKILERLPEDFPAPILVVLHRSGRASHLENILARSSRLACCQAEDALPLERGRVYLAPNNQHLLVGSDHVHLSRGPRENGFRPSIDPLFRSAAVTAGNRSLGVILSGLLDDGASGARALKLVNGRIAVQDPAETDYPDLPRAAISAVGEPDFLGNADGLADWLTEMVAKPAGERVEASDELKLEVMVAGLERASIRTEERLGELTPFSCPDCKGVLWEIEDGPLLRYRCHTGHAYTANTLLESQTDALERRLYETLKDHRERSALLRHLADKDMANRAHWLQRAEDLDDDAATVESMLTHSRAA</sequence>
<evidence type="ECO:0000313" key="7">
    <source>
        <dbReference type="Proteomes" id="UP000198462"/>
    </source>
</evidence>
<evidence type="ECO:0000256" key="3">
    <source>
        <dbReference type="ARBA" id="ARBA00048267"/>
    </source>
</evidence>
<organism evidence="6 7">
    <name type="scientific">Pacificimonas flava</name>
    <dbReference type="NCBI Taxonomy" id="1234595"/>
    <lineage>
        <taxon>Bacteria</taxon>
        <taxon>Pseudomonadati</taxon>
        <taxon>Pseudomonadota</taxon>
        <taxon>Alphaproteobacteria</taxon>
        <taxon>Sphingomonadales</taxon>
        <taxon>Sphingosinicellaceae</taxon>
        <taxon>Pacificimonas</taxon>
    </lineage>
</organism>
<comment type="catalytic activity">
    <reaction evidence="3">
        <text>[protein]-L-glutamate 5-O-methyl ester + H2O = L-glutamyl-[protein] + methanol + H(+)</text>
        <dbReference type="Rhea" id="RHEA:23236"/>
        <dbReference type="Rhea" id="RHEA-COMP:10208"/>
        <dbReference type="Rhea" id="RHEA-COMP:10311"/>
        <dbReference type="ChEBI" id="CHEBI:15377"/>
        <dbReference type="ChEBI" id="CHEBI:15378"/>
        <dbReference type="ChEBI" id="CHEBI:17790"/>
        <dbReference type="ChEBI" id="CHEBI:29973"/>
        <dbReference type="ChEBI" id="CHEBI:82795"/>
        <dbReference type="EC" id="3.1.1.61"/>
    </reaction>
</comment>
<dbReference type="SUPFAM" id="SSF52738">
    <property type="entry name" value="Methylesterase CheB, C-terminal domain"/>
    <property type="match status" value="1"/>
</dbReference>
<dbReference type="GO" id="GO:0000156">
    <property type="term" value="F:phosphorelay response regulator activity"/>
    <property type="evidence" value="ECO:0007669"/>
    <property type="project" value="InterPro"/>
</dbReference>
<dbReference type="PIRSF" id="PIRSF036461">
    <property type="entry name" value="Chmtx_methlestr"/>
    <property type="match status" value="1"/>
</dbReference>
<dbReference type="RefSeq" id="WP_088713716.1">
    <property type="nucleotide sequence ID" value="NZ_NFZT01000007.1"/>
</dbReference>
<gene>
    <name evidence="6" type="ORF">B5C34_15620</name>
</gene>
<keyword evidence="1 4" id="KW-0378">Hydrolase</keyword>
<name>A0A219B0P6_9SPHN</name>
<dbReference type="PANTHER" id="PTHR42872">
    <property type="entry name" value="PROTEIN-GLUTAMATE METHYLESTERASE/PROTEIN-GLUTAMINE GLUTAMINASE"/>
    <property type="match status" value="1"/>
</dbReference>
<dbReference type="GO" id="GO:0008984">
    <property type="term" value="F:protein-glutamate methylesterase activity"/>
    <property type="evidence" value="ECO:0007669"/>
    <property type="project" value="UniProtKB-EC"/>
</dbReference>
<dbReference type="CDD" id="cd16433">
    <property type="entry name" value="CheB"/>
    <property type="match status" value="1"/>
</dbReference>
<dbReference type="Gene3D" id="3.40.50.180">
    <property type="entry name" value="Methylesterase CheB, C-terminal domain"/>
    <property type="match status" value="1"/>
</dbReference>
<comment type="caution">
    <text evidence="6">The sequence shown here is derived from an EMBL/GenBank/DDBJ whole genome shotgun (WGS) entry which is preliminary data.</text>
</comment>
<keyword evidence="4" id="KW-0145">Chemotaxis</keyword>
<dbReference type="EMBL" id="NFZT01000007">
    <property type="protein sequence ID" value="OWV31922.1"/>
    <property type="molecule type" value="Genomic_DNA"/>
</dbReference>
<proteinExistence type="predicted"/>
<feature type="domain" description="CheB-type methylesterase" evidence="5">
    <location>
        <begin position="4"/>
        <end position="167"/>
    </location>
</feature>
<evidence type="ECO:0000313" key="6">
    <source>
        <dbReference type="EMBL" id="OWV31922.1"/>
    </source>
</evidence>
<keyword evidence="7" id="KW-1185">Reference proteome</keyword>
<accession>A0A219B0P6</accession>
<dbReference type="InterPro" id="IPR011247">
    <property type="entry name" value="Chemotax_prot-Glu_Me-esterase"/>
</dbReference>
<evidence type="ECO:0000256" key="4">
    <source>
        <dbReference type="PROSITE-ProRule" id="PRU00050"/>
    </source>
</evidence>
<dbReference type="AlphaFoldDB" id="A0A219B0P6"/>
<dbReference type="Pfam" id="PF01339">
    <property type="entry name" value="CheB_methylest"/>
    <property type="match status" value="1"/>
</dbReference>
<dbReference type="GO" id="GO:0006935">
    <property type="term" value="P:chemotaxis"/>
    <property type="evidence" value="ECO:0007669"/>
    <property type="project" value="UniProtKB-UniRule"/>
</dbReference>
<protein>
    <recommendedName>
        <fullName evidence="2">protein-glutamate methylesterase</fullName>
        <ecNumber evidence="2">3.1.1.61</ecNumber>
    </recommendedName>
</protein>
<feature type="active site" evidence="4">
    <location>
        <position position="43"/>
    </location>
</feature>